<dbReference type="RefSeq" id="WP_311020547.1">
    <property type="nucleotide sequence ID" value="NZ_JAUHGG010000003.1"/>
</dbReference>
<evidence type="ECO:0000313" key="1">
    <source>
        <dbReference type="EMBL" id="MDS1821634.1"/>
    </source>
</evidence>
<organism evidence="1 2">
    <name type="scientific">Vibrio parahaemolyticus</name>
    <dbReference type="NCBI Taxonomy" id="670"/>
    <lineage>
        <taxon>Bacteria</taxon>
        <taxon>Pseudomonadati</taxon>
        <taxon>Pseudomonadota</taxon>
        <taxon>Gammaproteobacteria</taxon>
        <taxon>Vibrionales</taxon>
        <taxon>Vibrionaceae</taxon>
        <taxon>Vibrio</taxon>
    </lineage>
</organism>
<dbReference type="Proteomes" id="UP001253193">
    <property type="component" value="Unassembled WGS sequence"/>
</dbReference>
<name>A0AAW8Q009_VIBPH</name>
<protein>
    <submittedName>
        <fullName evidence="1">Uncharacterized protein</fullName>
    </submittedName>
</protein>
<reference evidence="1" key="1">
    <citation type="submission" date="2023-06" db="EMBL/GenBank/DDBJ databases">
        <title>Genomic Diversity of Vibrio spp. and Metagenomic Analysis of Pathogens in Florida Gulf Coastal Waters Following Hurricane Ian.</title>
        <authorList>
            <person name="Brumfield K.D."/>
        </authorList>
    </citation>
    <scope>NUCLEOTIDE SEQUENCE</scope>
    <source>
        <strain evidence="1">WBS2B-138</strain>
    </source>
</reference>
<dbReference type="EMBL" id="JAUHGG010000003">
    <property type="protein sequence ID" value="MDS1821634.1"/>
    <property type="molecule type" value="Genomic_DNA"/>
</dbReference>
<sequence length="106" mass="11275">MEILEVTLGSLGLDGNATPNEVIEKVFDFLELKGHEAGEFRGAALELVSEYGIYCVNSDGVFVVDLTEGGTTSVSTTIKVSIECGLYVGNLIHDPIAELLVKIGDN</sequence>
<evidence type="ECO:0000313" key="2">
    <source>
        <dbReference type="Proteomes" id="UP001253193"/>
    </source>
</evidence>
<accession>A0AAW8Q009</accession>
<comment type="caution">
    <text evidence="1">The sequence shown here is derived from an EMBL/GenBank/DDBJ whole genome shotgun (WGS) entry which is preliminary data.</text>
</comment>
<proteinExistence type="predicted"/>
<gene>
    <name evidence="1" type="ORF">QX249_13250</name>
</gene>
<dbReference type="AlphaFoldDB" id="A0AAW8Q009"/>